<feature type="domain" description="ABC1 atypical kinase-like" evidence="2">
    <location>
        <begin position="145"/>
        <end position="388"/>
    </location>
</feature>
<dbReference type="OrthoDB" id="427480at2759"/>
<dbReference type="EMBL" id="KV425962">
    <property type="protein sequence ID" value="KZV95129.1"/>
    <property type="molecule type" value="Genomic_DNA"/>
</dbReference>
<dbReference type="PANTHER" id="PTHR43173:SF19">
    <property type="entry name" value="AARF DOMAIN-CONTAINING PROTEIN KINASE 1"/>
    <property type="match status" value="1"/>
</dbReference>
<evidence type="ECO:0000313" key="3">
    <source>
        <dbReference type="EMBL" id="KZV95129.1"/>
    </source>
</evidence>
<dbReference type="Pfam" id="PF03109">
    <property type="entry name" value="ABC1"/>
    <property type="match status" value="1"/>
</dbReference>
<protein>
    <submittedName>
        <fullName evidence="3">ABC1-domain-containing protein</fullName>
    </submittedName>
</protein>
<reference evidence="3 4" key="1">
    <citation type="journal article" date="2016" name="Mol. Biol. Evol.">
        <title>Comparative Genomics of Early-Diverging Mushroom-Forming Fungi Provides Insights into the Origins of Lignocellulose Decay Capabilities.</title>
        <authorList>
            <person name="Nagy L.G."/>
            <person name="Riley R."/>
            <person name="Tritt A."/>
            <person name="Adam C."/>
            <person name="Daum C."/>
            <person name="Floudas D."/>
            <person name="Sun H."/>
            <person name="Yadav J.S."/>
            <person name="Pangilinan J."/>
            <person name="Larsson K.H."/>
            <person name="Matsuura K."/>
            <person name="Barry K."/>
            <person name="Labutti K."/>
            <person name="Kuo R."/>
            <person name="Ohm R.A."/>
            <person name="Bhattacharya S.S."/>
            <person name="Shirouzu T."/>
            <person name="Yoshinaga Y."/>
            <person name="Martin F.M."/>
            <person name="Grigoriev I.V."/>
            <person name="Hibbett D.S."/>
        </authorList>
    </citation>
    <scope>NUCLEOTIDE SEQUENCE [LARGE SCALE GENOMIC DNA]</scope>
    <source>
        <strain evidence="3 4">HHB12029</strain>
    </source>
</reference>
<comment type="similarity">
    <text evidence="1">Belongs to the protein kinase superfamily. ADCK protein kinase family.</text>
</comment>
<proteinExistence type="inferred from homology"/>
<dbReference type="CDD" id="cd13969">
    <property type="entry name" value="ADCK1-like"/>
    <property type="match status" value="1"/>
</dbReference>
<dbReference type="PANTHER" id="PTHR43173">
    <property type="entry name" value="ABC1 FAMILY PROTEIN"/>
    <property type="match status" value="1"/>
</dbReference>
<gene>
    <name evidence="3" type="ORF">EXIGLDRAFT_644554</name>
</gene>
<evidence type="ECO:0000256" key="1">
    <source>
        <dbReference type="ARBA" id="ARBA00009670"/>
    </source>
</evidence>
<keyword evidence="4" id="KW-1185">Reference proteome</keyword>
<accession>A0A166ATU8</accession>
<dbReference type="SUPFAM" id="SSF56112">
    <property type="entry name" value="Protein kinase-like (PK-like)"/>
    <property type="match status" value="1"/>
</dbReference>
<dbReference type="InterPro" id="IPR004147">
    <property type="entry name" value="ABC1_dom"/>
</dbReference>
<evidence type="ECO:0000313" key="4">
    <source>
        <dbReference type="Proteomes" id="UP000077266"/>
    </source>
</evidence>
<dbReference type="InterPro" id="IPR045307">
    <property type="entry name" value="ADCK1_dom"/>
</dbReference>
<dbReference type="InParanoid" id="A0A166ATU8"/>
<dbReference type="Proteomes" id="UP000077266">
    <property type="component" value="Unassembled WGS sequence"/>
</dbReference>
<name>A0A166ATU8_EXIGL</name>
<organism evidence="3 4">
    <name type="scientific">Exidia glandulosa HHB12029</name>
    <dbReference type="NCBI Taxonomy" id="1314781"/>
    <lineage>
        <taxon>Eukaryota</taxon>
        <taxon>Fungi</taxon>
        <taxon>Dikarya</taxon>
        <taxon>Basidiomycota</taxon>
        <taxon>Agaricomycotina</taxon>
        <taxon>Agaricomycetes</taxon>
        <taxon>Auriculariales</taxon>
        <taxon>Exidiaceae</taxon>
        <taxon>Exidia</taxon>
    </lineage>
</organism>
<dbReference type="STRING" id="1314781.A0A166ATU8"/>
<dbReference type="AlphaFoldDB" id="A0A166ATU8"/>
<dbReference type="FunCoup" id="A0A166ATU8">
    <property type="interactions" value="202"/>
</dbReference>
<evidence type="ECO:0000259" key="2">
    <source>
        <dbReference type="Pfam" id="PF03109"/>
    </source>
</evidence>
<dbReference type="GO" id="GO:0055088">
    <property type="term" value="P:lipid homeostasis"/>
    <property type="evidence" value="ECO:0007669"/>
    <property type="project" value="TreeGrafter"/>
</dbReference>
<dbReference type="GO" id="GO:0005743">
    <property type="term" value="C:mitochondrial inner membrane"/>
    <property type="evidence" value="ECO:0007669"/>
    <property type="project" value="TreeGrafter"/>
</dbReference>
<dbReference type="InterPro" id="IPR051130">
    <property type="entry name" value="Mito_struct-func_regulator"/>
</dbReference>
<sequence length="600" mass="68076">MLSSLLRGAARRQFTGSHNAQRTVQSTTRWRRRIGVAGAGFALCAVGVTTSDTLDAVRHARIAGERSRRVASAVIASVIDYKFMFVRTYSSPEDYARALSECHSRSANRVLQALLANGGVFIKLGQHMSSMYLLPLEWTRPMAVLQDKCEPTSFPDIEAMFLEETGRSLDSWFTDFDRTPIGVASLAQVHRATLRDTGEEVAVKIQHPRLKEFVDVDMKVTSISLDWVKRLFPEFELDWLGVEMRENLPLELDFQHEAANAARVVHDFRDVPSIPLYVPRVIAALPRVLIMEFIDGARVDNLEYLAKHNIDRNEVAKSIQEVFTRMVHLNGFFHADPHAGNLLIRPAHRTAKHRHNFDLVLLDHGLYFDLEDQLRLDYSKMWLALIKPGTESNLRDRRKYAEAVGAPPEFYPIFQTAITGRAALEGAWGSEGDSPNPTIGRAGSLMETAQVRQGEEEAIRAAVFREGLIVGIFGLLRKLPRRLLMILKLNDLVRHLDSALQTTHSRVRIWTITARYCALAVWQDDWTRAKAAFRQRGPSVSLILGVLGSWWEFQYVYRSFRAFEIALDAQAYLSKQRLWWHGLWTHGLRGARLEAAGLRA</sequence>
<dbReference type="GO" id="GO:0007005">
    <property type="term" value="P:mitochondrion organization"/>
    <property type="evidence" value="ECO:0007669"/>
    <property type="project" value="TreeGrafter"/>
</dbReference>
<dbReference type="InterPro" id="IPR011009">
    <property type="entry name" value="Kinase-like_dom_sf"/>
</dbReference>